<evidence type="ECO:0000256" key="8">
    <source>
        <dbReference type="ARBA" id="ARBA00050293"/>
    </source>
</evidence>
<dbReference type="InterPro" id="IPR000640">
    <property type="entry name" value="EFG_V-like"/>
</dbReference>
<dbReference type="FunFam" id="2.40.30.10:FF:000015">
    <property type="entry name" value="Translation factor GUF1, mitochondrial"/>
    <property type="match status" value="1"/>
</dbReference>
<evidence type="ECO:0000256" key="7">
    <source>
        <dbReference type="ARBA" id="ARBA00023136"/>
    </source>
</evidence>
<dbReference type="CDD" id="cd16260">
    <property type="entry name" value="EF4_III"/>
    <property type="match status" value="1"/>
</dbReference>
<dbReference type="PANTHER" id="PTHR43512">
    <property type="entry name" value="TRANSLATION FACTOR GUF1-RELATED"/>
    <property type="match status" value="1"/>
</dbReference>
<dbReference type="EMBL" id="BCMJ01000005">
    <property type="protein sequence ID" value="GAX08291.1"/>
    <property type="molecule type" value="Genomic_DNA"/>
</dbReference>
<dbReference type="InterPro" id="IPR013842">
    <property type="entry name" value="LepA_CTD"/>
</dbReference>
<dbReference type="InterPro" id="IPR038363">
    <property type="entry name" value="LepA_C_sf"/>
</dbReference>
<name>A0A1Z5J3J9_9LACO</name>
<dbReference type="Proteomes" id="UP000223370">
    <property type="component" value="Unassembled WGS sequence"/>
</dbReference>
<keyword evidence="5 12" id="KW-0648">Protein biosynthesis</keyword>
<dbReference type="Gene3D" id="2.40.30.10">
    <property type="entry name" value="Translation factors"/>
    <property type="match status" value="1"/>
</dbReference>
<reference evidence="14 15" key="1">
    <citation type="submission" date="2015-11" db="EMBL/GenBank/DDBJ databases">
        <title>Draft genome sequences of new species of the genus Lactobacillus isolated from orchardgrass silage.</title>
        <authorList>
            <person name="Tohno M."/>
            <person name="Tanizawa Y."/>
            <person name="Arita M."/>
        </authorList>
    </citation>
    <scope>NUCLEOTIDE SEQUENCE [LARGE SCALE GENOMIC DNA]</scope>
    <source>
        <strain evidence="14 15">IWT5</strain>
    </source>
</reference>
<comment type="similarity">
    <text evidence="10">Belongs to the GTP-binding elongation factor family. LepA subfamily.</text>
</comment>
<dbReference type="InterPro" id="IPR006297">
    <property type="entry name" value="EF-4"/>
</dbReference>
<feature type="binding site" evidence="12">
    <location>
        <begin position="140"/>
        <end position="143"/>
    </location>
    <ligand>
        <name>GTP</name>
        <dbReference type="ChEBI" id="CHEBI:37565"/>
    </ligand>
</feature>
<dbReference type="OrthoDB" id="9801591at2"/>
<dbReference type="Pfam" id="PF00679">
    <property type="entry name" value="EFG_C"/>
    <property type="match status" value="1"/>
</dbReference>
<comment type="subcellular location">
    <subcellularLocation>
        <location evidence="12">Cell membrane</location>
        <topology evidence="12">Peripheral membrane protein</topology>
        <orientation evidence="12">Cytoplasmic side</orientation>
    </subcellularLocation>
</comment>
<dbReference type="InterPro" id="IPR031157">
    <property type="entry name" value="G_TR_CS"/>
</dbReference>
<dbReference type="Gene3D" id="3.30.70.2570">
    <property type="entry name" value="Elongation factor 4, C-terminal domain"/>
    <property type="match status" value="1"/>
</dbReference>
<dbReference type="InterPro" id="IPR035654">
    <property type="entry name" value="LepA_IV"/>
</dbReference>
<dbReference type="PANTHER" id="PTHR43512:SF4">
    <property type="entry name" value="TRANSLATION FACTOR GUF1 HOMOLOG, CHLOROPLASTIC"/>
    <property type="match status" value="1"/>
</dbReference>
<dbReference type="Gene3D" id="3.30.70.870">
    <property type="entry name" value="Elongation Factor G (Translational Gtpase), domain 3"/>
    <property type="match status" value="1"/>
</dbReference>
<dbReference type="InterPro" id="IPR035647">
    <property type="entry name" value="EFG_III/V"/>
</dbReference>
<comment type="catalytic activity">
    <reaction evidence="8 12">
        <text>GTP + H2O = GDP + phosphate + H(+)</text>
        <dbReference type="Rhea" id="RHEA:19669"/>
        <dbReference type="ChEBI" id="CHEBI:15377"/>
        <dbReference type="ChEBI" id="CHEBI:15378"/>
        <dbReference type="ChEBI" id="CHEBI:37565"/>
        <dbReference type="ChEBI" id="CHEBI:43474"/>
        <dbReference type="ChEBI" id="CHEBI:58189"/>
        <dbReference type="EC" id="3.6.5.n1"/>
    </reaction>
</comment>
<proteinExistence type="inferred from homology"/>
<evidence type="ECO:0000256" key="3">
    <source>
        <dbReference type="ARBA" id="ARBA00022741"/>
    </source>
</evidence>
<dbReference type="GO" id="GO:0003924">
    <property type="term" value="F:GTPase activity"/>
    <property type="evidence" value="ECO:0007669"/>
    <property type="project" value="UniProtKB-UniRule"/>
</dbReference>
<evidence type="ECO:0000256" key="5">
    <source>
        <dbReference type="ARBA" id="ARBA00022917"/>
    </source>
</evidence>
<evidence type="ECO:0000256" key="2">
    <source>
        <dbReference type="ARBA" id="ARBA00022475"/>
    </source>
</evidence>
<keyword evidence="6 12" id="KW-0342">GTP-binding</keyword>
<gene>
    <name evidence="12 14" type="primary">lepA</name>
    <name evidence="14" type="ORF">IWT5_01445</name>
</gene>
<dbReference type="InterPro" id="IPR004161">
    <property type="entry name" value="EFTu-like_2"/>
</dbReference>
<evidence type="ECO:0000256" key="12">
    <source>
        <dbReference type="HAMAP-Rule" id="MF_00071"/>
    </source>
</evidence>
<dbReference type="Pfam" id="PF06421">
    <property type="entry name" value="LepA_C"/>
    <property type="match status" value="1"/>
</dbReference>
<evidence type="ECO:0000256" key="6">
    <source>
        <dbReference type="ARBA" id="ARBA00023134"/>
    </source>
</evidence>
<feature type="domain" description="Tr-type G" evidence="13">
    <location>
        <begin position="11"/>
        <end position="193"/>
    </location>
</feature>
<keyword evidence="14" id="KW-0251">Elongation factor</keyword>
<dbReference type="Pfam" id="PF03144">
    <property type="entry name" value="GTP_EFTU_D2"/>
    <property type="match status" value="1"/>
</dbReference>
<dbReference type="NCBIfam" id="TIGR00231">
    <property type="entry name" value="small_GTP"/>
    <property type="match status" value="1"/>
</dbReference>
<dbReference type="PRINTS" id="PR00315">
    <property type="entry name" value="ELONGATNFCT"/>
</dbReference>
<dbReference type="CDD" id="cd03699">
    <property type="entry name" value="EF4_II"/>
    <property type="match status" value="1"/>
</dbReference>
<dbReference type="GO" id="GO:0045727">
    <property type="term" value="P:positive regulation of translation"/>
    <property type="evidence" value="ECO:0007669"/>
    <property type="project" value="UniProtKB-UniRule"/>
</dbReference>
<dbReference type="GO" id="GO:0005886">
    <property type="term" value="C:plasma membrane"/>
    <property type="evidence" value="ECO:0007669"/>
    <property type="project" value="UniProtKB-SubCell"/>
</dbReference>
<dbReference type="RefSeq" id="WP_098824908.1">
    <property type="nucleotide sequence ID" value="NZ_BCMJ01000005.1"/>
</dbReference>
<evidence type="ECO:0000256" key="10">
    <source>
        <dbReference type="ARBA" id="ARBA00061052"/>
    </source>
</evidence>
<dbReference type="EC" id="3.6.5.n1" evidence="11 12"/>
<dbReference type="FunFam" id="3.30.70.2570:FF:000001">
    <property type="entry name" value="Translation factor GUF1, mitochondrial"/>
    <property type="match status" value="1"/>
</dbReference>
<dbReference type="PROSITE" id="PS00301">
    <property type="entry name" value="G_TR_1"/>
    <property type="match status" value="1"/>
</dbReference>
<dbReference type="AlphaFoldDB" id="A0A1Z5J3J9"/>
<dbReference type="CDD" id="cd03709">
    <property type="entry name" value="lepA_C"/>
    <property type="match status" value="1"/>
</dbReference>
<organism evidence="14 15">
    <name type="scientific">Secundilactobacillus silagincola</name>
    <dbReference type="NCBI Taxonomy" id="1714681"/>
    <lineage>
        <taxon>Bacteria</taxon>
        <taxon>Bacillati</taxon>
        <taxon>Bacillota</taxon>
        <taxon>Bacilli</taxon>
        <taxon>Lactobacillales</taxon>
        <taxon>Lactobacillaceae</taxon>
        <taxon>Secundilactobacillus</taxon>
    </lineage>
</organism>
<dbReference type="NCBIfam" id="TIGR01393">
    <property type="entry name" value="lepA"/>
    <property type="match status" value="1"/>
</dbReference>
<evidence type="ECO:0000256" key="1">
    <source>
        <dbReference type="ARBA" id="ARBA00005454"/>
    </source>
</evidence>
<feature type="binding site" evidence="12">
    <location>
        <begin position="23"/>
        <end position="28"/>
    </location>
    <ligand>
        <name>GTP</name>
        <dbReference type="ChEBI" id="CHEBI:37565"/>
    </ligand>
</feature>
<dbReference type="PROSITE" id="PS51722">
    <property type="entry name" value="G_TR_2"/>
    <property type="match status" value="1"/>
</dbReference>
<dbReference type="FunFam" id="3.30.70.870:FF:000004">
    <property type="entry name" value="Translation factor GUF1, mitochondrial"/>
    <property type="match status" value="1"/>
</dbReference>
<evidence type="ECO:0000259" key="13">
    <source>
        <dbReference type="PROSITE" id="PS51722"/>
    </source>
</evidence>
<dbReference type="GO" id="GO:0005525">
    <property type="term" value="F:GTP binding"/>
    <property type="evidence" value="ECO:0007669"/>
    <property type="project" value="UniProtKB-UniRule"/>
</dbReference>
<dbReference type="FunFam" id="3.40.50.300:FF:000078">
    <property type="entry name" value="Elongation factor 4"/>
    <property type="match status" value="1"/>
</dbReference>
<dbReference type="GO" id="GO:0003746">
    <property type="term" value="F:translation elongation factor activity"/>
    <property type="evidence" value="ECO:0007669"/>
    <property type="project" value="UniProtKB-UniRule"/>
</dbReference>
<accession>A0A1Z5J3J9</accession>
<comment type="similarity">
    <text evidence="1 12">Belongs to the TRAFAC class translation factor GTPase superfamily. Classic translation factor GTPase family. LepA subfamily.</text>
</comment>
<keyword evidence="3 12" id="KW-0547">Nucleotide-binding</keyword>
<dbReference type="HAMAP" id="MF_00071">
    <property type="entry name" value="LepA"/>
    <property type="match status" value="1"/>
</dbReference>
<dbReference type="InterPro" id="IPR027417">
    <property type="entry name" value="P-loop_NTPase"/>
</dbReference>
<sequence>MDLEQMKAHQRDIRNFSIVAHIDHGKSTLADRILEMTDTVAKRDMQDQILDNMDLERERGITIKLNAVELTYDAKDGHTYEFHLIDTPGHVDFSYEVSRSLAACEGAVLVVDAAQGVEAQTLANVYLAIDDNLEILPVINKIDLPSAEPEKVRKEIEDVIGIDASDAVMASAKKGIGIEDLLEQIVHKVPAPDGDLEAPLRALIFDSIYDDYRGVVLSVRLFEGTVKPGDKIRLMNSGAEYEVTEVGVNSPKPLKRDQLIAGEVGYITASIKDIEDTRVGDTVTNAANPAEKALPGYREMAPMVYAGLYPTDNAKYQDLREALEKLKLNDAALEFEPETSQALGFGFRCGFLGMLHMDVVQERLEREFNLDLITTAPSVTYHANLTDGTVKEVENPSEMPDVAAIKIIEEPYVKATIMTPNDYVGAVMELCQRKRGQFVTMEYLDDYRVNVIYKMPLSEIIFDFFDKLKSSTKGYASLDYELDGYRESDLVKIDILLNGDKVDALSFISHRQFAEKRGRDIAVKLKNIIPRQNFEIPIQAAIGAKIIARTTIKAYRKDVTARIHTGDPDRRAKLLEKQKRGKERMKSVGTVDIPQEAFMAVLQTDEEENNTK</sequence>
<evidence type="ECO:0000256" key="9">
    <source>
        <dbReference type="ARBA" id="ARBA00057626"/>
    </source>
</evidence>
<protein>
    <recommendedName>
        <fullName evidence="11 12">Elongation factor 4</fullName>
        <shortName evidence="12">EF-4</shortName>
        <ecNumber evidence="11 12">3.6.5.n1</ecNumber>
    </recommendedName>
    <alternativeName>
        <fullName evidence="12">Ribosomal back-translocase LepA</fullName>
    </alternativeName>
</protein>
<dbReference type="FunFam" id="3.30.70.240:FF:000007">
    <property type="entry name" value="Translation factor GUF1, mitochondrial"/>
    <property type="match status" value="1"/>
</dbReference>
<dbReference type="InterPro" id="IPR000795">
    <property type="entry name" value="T_Tr_GTP-bd_dom"/>
</dbReference>
<dbReference type="Pfam" id="PF00009">
    <property type="entry name" value="GTP_EFTU"/>
    <property type="match status" value="1"/>
</dbReference>
<dbReference type="GO" id="GO:0043022">
    <property type="term" value="F:ribosome binding"/>
    <property type="evidence" value="ECO:0007669"/>
    <property type="project" value="UniProtKB-UniRule"/>
</dbReference>
<keyword evidence="15" id="KW-1185">Reference proteome</keyword>
<dbReference type="SUPFAM" id="SSF52540">
    <property type="entry name" value="P-loop containing nucleoside triphosphate hydrolases"/>
    <property type="match status" value="1"/>
</dbReference>
<dbReference type="CDD" id="cd01890">
    <property type="entry name" value="LepA"/>
    <property type="match status" value="1"/>
</dbReference>
<evidence type="ECO:0000256" key="4">
    <source>
        <dbReference type="ARBA" id="ARBA00022801"/>
    </source>
</evidence>
<evidence type="ECO:0000256" key="11">
    <source>
        <dbReference type="ARBA" id="ARBA00066744"/>
    </source>
</evidence>
<dbReference type="InterPro" id="IPR005225">
    <property type="entry name" value="Small_GTP-bd"/>
</dbReference>
<comment type="caution">
    <text evidence="14">The sequence shown here is derived from an EMBL/GenBank/DDBJ whole genome shotgun (WGS) entry which is preliminary data.</text>
</comment>
<comment type="function">
    <text evidence="9 12">Required for accurate and efficient protein synthesis under certain stress conditions. May act as a fidelity factor of the translation reaction, by catalyzing a one-codon backward translocation of tRNAs on improperly translocated ribosomes. Back-translocation proceeds from a post-translocation (POST) complex to a pre-translocation (PRE) complex, thus giving elongation factor G a second chance to translocate the tRNAs correctly. Binds to ribosomes in a GTP-dependent manner.</text>
</comment>
<evidence type="ECO:0000313" key="15">
    <source>
        <dbReference type="Proteomes" id="UP000223370"/>
    </source>
</evidence>
<dbReference type="SMART" id="SM00838">
    <property type="entry name" value="EFG_C"/>
    <property type="match status" value="1"/>
</dbReference>
<keyword evidence="7 12" id="KW-0472">Membrane</keyword>
<keyword evidence="4 12" id="KW-0378">Hydrolase</keyword>
<dbReference type="Gene3D" id="3.40.50.300">
    <property type="entry name" value="P-loop containing nucleotide triphosphate hydrolases"/>
    <property type="match status" value="1"/>
</dbReference>
<dbReference type="Gene3D" id="3.30.70.240">
    <property type="match status" value="1"/>
</dbReference>
<evidence type="ECO:0000313" key="14">
    <source>
        <dbReference type="EMBL" id="GAX08291.1"/>
    </source>
</evidence>
<dbReference type="SUPFAM" id="SSF54980">
    <property type="entry name" value="EF-G C-terminal domain-like"/>
    <property type="match status" value="2"/>
</dbReference>
<keyword evidence="2 12" id="KW-1003">Cell membrane</keyword>